<comment type="caution">
    <text evidence="1">The sequence shown here is derived from an EMBL/GenBank/DDBJ whole genome shotgun (WGS) entry which is preliminary data.</text>
</comment>
<reference evidence="1 2" key="1">
    <citation type="submission" date="2021-01" db="EMBL/GenBank/DDBJ databases">
        <title>Whole genome shotgun sequence of Planotetraspora phitsanulokensis NBRC 104273.</title>
        <authorList>
            <person name="Komaki H."/>
            <person name="Tamura T."/>
        </authorList>
    </citation>
    <scope>NUCLEOTIDE SEQUENCE [LARGE SCALE GENOMIC DNA]</scope>
    <source>
        <strain evidence="1 2">NBRC 104273</strain>
    </source>
</reference>
<dbReference type="RefSeq" id="WP_204075871.1">
    <property type="nucleotide sequence ID" value="NZ_BOOP01000025.1"/>
</dbReference>
<proteinExistence type="predicted"/>
<dbReference type="NCBIfam" id="TIGR01509">
    <property type="entry name" value="HAD-SF-IA-v3"/>
    <property type="match status" value="1"/>
</dbReference>
<dbReference type="EMBL" id="BOOP01000025">
    <property type="protein sequence ID" value="GII40329.1"/>
    <property type="molecule type" value="Genomic_DNA"/>
</dbReference>
<organism evidence="1 2">
    <name type="scientific">Planotetraspora phitsanulokensis</name>
    <dbReference type="NCBI Taxonomy" id="575192"/>
    <lineage>
        <taxon>Bacteria</taxon>
        <taxon>Bacillati</taxon>
        <taxon>Actinomycetota</taxon>
        <taxon>Actinomycetes</taxon>
        <taxon>Streptosporangiales</taxon>
        <taxon>Streptosporangiaceae</taxon>
        <taxon>Planotetraspora</taxon>
    </lineage>
</organism>
<dbReference type="Pfam" id="PF13419">
    <property type="entry name" value="HAD_2"/>
    <property type="match status" value="1"/>
</dbReference>
<evidence type="ECO:0000313" key="2">
    <source>
        <dbReference type="Proteomes" id="UP000622547"/>
    </source>
</evidence>
<dbReference type="InterPro" id="IPR036412">
    <property type="entry name" value="HAD-like_sf"/>
</dbReference>
<dbReference type="InterPro" id="IPR023214">
    <property type="entry name" value="HAD_sf"/>
</dbReference>
<protein>
    <submittedName>
        <fullName evidence="1">Hydrolase</fullName>
    </submittedName>
</protein>
<dbReference type="GO" id="GO:0008967">
    <property type="term" value="F:phosphoglycolate phosphatase activity"/>
    <property type="evidence" value="ECO:0007669"/>
    <property type="project" value="TreeGrafter"/>
</dbReference>
<keyword evidence="1" id="KW-0378">Hydrolase</keyword>
<dbReference type="NCBIfam" id="TIGR01662">
    <property type="entry name" value="HAD-SF-IIIA"/>
    <property type="match status" value="1"/>
</dbReference>
<gene>
    <name evidence="1" type="ORF">Pph01_53320</name>
</gene>
<dbReference type="InterPro" id="IPR006549">
    <property type="entry name" value="HAD-SF_hydro_IIIA"/>
</dbReference>
<accession>A0A8J3U7X3</accession>
<dbReference type="InterPro" id="IPR050155">
    <property type="entry name" value="HAD-like_hydrolase_sf"/>
</dbReference>
<dbReference type="GO" id="GO:0005829">
    <property type="term" value="C:cytosol"/>
    <property type="evidence" value="ECO:0007669"/>
    <property type="project" value="TreeGrafter"/>
</dbReference>
<dbReference type="AlphaFoldDB" id="A0A8J3U7X3"/>
<dbReference type="InterPro" id="IPR006439">
    <property type="entry name" value="HAD-SF_hydro_IA"/>
</dbReference>
<dbReference type="GO" id="GO:0006281">
    <property type="term" value="P:DNA repair"/>
    <property type="evidence" value="ECO:0007669"/>
    <property type="project" value="TreeGrafter"/>
</dbReference>
<dbReference type="Proteomes" id="UP000622547">
    <property type="component" value="Unassembled WGS sequence"/>
</dbReference>
<sequence length="213" mass="22426">MQRAQYVLLDFDGPICDVFSGFPAPEVAAILRKMLKDAGVDLPPDIQEQDDPMEVFRFSAQLGSNLNHATLKTLTALEVEAAATAEPTPGAIELIQRSHATGKAIAVVSNNSEAAVTAFIHTHGLLPTIDLISARVEPDPSLMKPNPHLVRQAIAQLGADVSRSLLIGDSVTDMQASKATGITAVGYANKPGKAKLLEAAGADLLVASIEELL</sequence>
<dbReference type="SUPFAM" id="SSF56784">
    <property type="entry name" value="HAD-like"/>
    <property type="match status" value="1"/>
</dbReference>
<dbReference type="InterPro" id="IPR041492">
    <property type="entry name" value="HAD_2"/>
</dbReference>
<dbReference type="Gene3D" id="3.40.50.1000">
    <property type="entry name" value="HAD superfamily/HAD-like"/>
    <property type="match status" value="1"/>
</dbReference>
<keyword evidence="2" id="KW-1185">Reference proteome</keyword>
<dbReference type="PANTHER" id="PTHR43434:SF1">
    <property type="entry name" value="PHOSPHOGLYCOLATE PHOSPHATASE"/>
    <property type="match status" value="1"/>
</dbReference>
<name>A0A8J3U7X3_9ACTN</name>
<evidence type="ECO:0000313" key="1">
    <source>
        <dbReference type="EMBL" id="GII40329.1"/>
    </source>
</evidence>
<dbReference type="PANTHER" id="PTHR43434">
    <property type="entry name" value="PHOSPHOGLYCOLATE PHOSPHATASE"/>
    <property type="match status" value="1"/>
</dbReference>